<evidence type="ECO:0000313" key="1">
    <source>
        <dbReference type="EMBL" id="GAG68954.1"/>
    </source>
</evidence>
<sequence length="62" mass="7066">MVKSSFLEYEGKCTCPPDFPVCKCGREKRAEIITKKVVRPGLEEISSNPRSKNARLRVLEKL</sequence>
<organism evidence="1">
    <name type="scientific">marine sediment metagenome</name>
    <dbReference type="NCBI Taxonomy" id="412755"/>
    <lineage>
        <taxon>unclassified sequences</taxon>
        <taxon>metagenomes</taxon>
        <taxon>ecological metagenomes</taxon>
    </lineage>
</organism>
<comment type="caution">
    <text evidence="1">The sequence shown here is derived from an EMBL/GenBank/DDBJ whole genome shotgun (WGS) entry which is preliminary data.</text>
</comment>
<gene>
    <name evidence="1" type="ORF">S01H4_10906</name>
</gene>
<evidence type="ECO:0008006" key="2">
    <source>
        <dbReference type="Google" id="ProtNLM"/>
    </source>
</evidence>
<dbReference type="AlphaFoldDB" id="X0ZHZ3"/>
<accession>X0ZHZ3</accession>
<dbReference type="GO" id="GO:0008168">
    <property type="term" value="F:methyltransferase activity"/>
    <property type="evidence" value="ECO:0007669"/>
    <property type="project" value="InterPro"/>
</dbReference>
<name>X0ZHZ3_9ZZZZ</name>
<dbReference type="Pfam" id="PF01795">
    <property type="entry name" value="Methyltransf_5"/>
    <property type="match status" value="1"/>
</dbReference>
<dbReference type="InterPro" id="IPR029063">
    <property type="entry name" value="SAM-dependent_MTases_sf"/>
</dbReference>
<reference evidence="1" key="1">
    <citation type="journal article" date="2014" name="Front. Microbiol.">
        <title>High frequency of phylogenetically diverse reductive dehalogenase-homologous genes in deep subseafloor sedimentary metagenomes.</title>
        <authorList>
            <person name="Kawai M."/>
            <person name="Futagami T."/>
            <person name="Toyoda A."/>
            <person name="Takaki Y."/>
            <person name="Nishi S."/>
            <person name="Hori S."/>
            <person name="Arai W."/>
            <person name="Tsubouchi T."/>
            <person name="Morono Y."/>
            <person name="Uchiyama I."/>
            <person name="Ito T."/>
            <person name="Fujiyama A."/>
            <person name="Inagaki F."/>
            <person name="Takami H."/>
        </authorList>
    </citation>
    <scope>NUCLEOTIDE SEQUENCE</scope>
    <source>
        <strain evidence="1">Expedition CK06-06</strain>
    </source>
</reference>
<proteinExistence type="predicted"/>
<protein>
    <recommendedName>
        <fullName evidence="2">16S rRNA (Cytosine(1402)-N(4))-methyltransferase</fullName>
    </recommendedName>
</protein>
<dbReference type="EMBL" id="BART01004279">
    <property type="protein sequence ID" value="GAG68954.1"/>
    <property type="molecule type" value="Genomic_DNA"/>
</dbReference>
<dbReference type="InterPro" id="IPR002903">
    <property type="entry name" value="RsmH"/>
</dbReference>
<dbReference type="Gene3D" id="3.40.50.150">
    <property type="entry name" value="Vaccinia Virus protein VP39"/>
    <property type="match status" value="1"/>
</dbReference>